<proteinExistence type="predicted"/>
<dbReference type="Proteomes" id="UP001422759">
    <property type="component" value="Unassembled WGS sequence"/>
</dbReference>
<dbReference type="EMBL" id="BAAANT010000031">
    <property type="protein sequence ID" value="GAA2151301.1"/>
    <property type="molecule type" value="Genomic_DNA"/>
</dbReference>
<evidence type="ECO:0000256" key="1">
    <source>
        <dbReference type="SAM" id="MobiDB-lite"/>
    </source>
</evidence>
<feature type="region of interest" description="Disordered" evidence="1">
    <location>
        <begin position="1"/>
        <end position="23"/>
    </location>
</feature>
<comment type="caution">
    <text evidence="2">The sequence shown here is derived from an EMBL/GenBank/DDBJ whole genome shotgun (WGS) entry which is preliminary data.</text>
</comment>
<name>A0ABP5LQT3_9ACTN</name>
<gene>
    <name evidence="2" type="ORF">GCM10009760_46520</name>
</gene>
<keyword evidence="3" id="KW-1185">Reference proteome</keyword>
<protein>
    <recommendedName>
        <fullName evidence="4">YjbQ family protein</fullName>
    </recommendedName>
</protein>
<sequence>MVRSDTATAALTAPTRVSPAGARPQLRARSRYAGLMSKPDELLVALAAMVESEQSNQMSLTVVVPGAVITGRLAPEAVWRQRVAEVLDASESLKPFSSVFAPVRPRVPHGPSTRQGARPNHLHLHLARILQGSFGLPNAGGMYRISIESISSWTIGDLSYSDQ</sequence>
<accession>A0ABP5LQT3</accession>
<evidence type="ECO:0008006" key="4">
    <source>
        <dbReference type="Google" id="ProtNLM"/>
    </source>
</evidence>
<reference evidence="3" key="1">
    <citation type="journal article" date="2019" name="Int. J. Syst. Evol. Microbiol.">
        <title>The Global Catalogue of Microorganisms (GCM) 10K type strain sequencing project: providing services to taxonomists for standard genome sequencing and annotation.</title>
        <authorList>
            <consortium name="The Broad Institute Genomics Platform"/>
            <consortium name="The Broad Institute Genome Sequencing Center for Infectious Disease"/>
            <person name="Wu L."/>
            <person name="Ma J."/>
        </authorList>
    </citation>
    <scope>NUCLEOTIDE SEQUENCE [LARGE SCALE GENOMIC DNA]</scope>
    <source>
        <strain evidence="3">JCM 14560</strain>
    </source>
</reference>
<evidence type="ECO:0000313" key="2">
    <source>
        <dbReference type="EMBL" id="GAA2151301.1"/>
    </source>
</evidence>
<organism evidence="2 3">
    <name type="scientific">Kitasatospora kazusensis</name>
    <dbReference type="NCBI Taxonomy" id="407974"/>
    <lineage>
        <taxon>Bacteria</taxon>
        <taxon>Bacillati</taxon>
        <taxon>Actinomycetota</taxon>
        <taxon>Actinomycetes</taxon>
        <taxon>Kitasatosporales</taxon>
        <taxon>Streptomycetaceae</taxon>
        <taxon>Kitasatospora</taxon>
    </lineage>
</organism>
<evidence type="ECO:0000313" key="3">
    <source>
        <dbReference type="Proteomes" id="UP001422759"/>
    </source>
</evidence>